<organism evidence="9 10">
    <name type="scientific">Owenia fusiformis</name>
    <name type="common">Polychaete worm</name>
    <dbReference type="NCBI Taxonomy" id="6347"/>
    <lineage>
        <taxon>Eukaryota</taxon>
        <taxon>Metazoa</taxon>
        <taxon>Spiralia</taxon>
        <taxon>Lophotrochozoa</taxon>
        <taxon>Annelida</taxon>
        <taxon>Polychaeta</taxon>
        <taxon>Sedentaria</taxon>
        <taxon>Canalipalpata</taxon>
        <taxon>Sabellida</taxon>
        <taxon>Oweniida</taxon>
        <taxon>Oweniidae</taxon>
        <taxon>Owenia</taxon>
    </lineage>
</organism>
<reference evidence="9" key="1">
    <citation type="submission" date="2022-03" db="EMBL/GenBank/DDBJ databases">
        <authorList>
            <person name="Martin C."/>
        </authorList>
    </citation>
    <scope>NUCLEOTIDE SEQUENCE</scope>
</reference>
<dbReference type="NCBIfam" id="NF008425">
    <property type="entry name" value="PRK11259.1"/>
    <property type="match status" value="1"/>
</dbReference>
<dbReference type="SUPFAM" id="SSF54373">
    <property type="entry name" value="FAD-linked reductases, C-terminal domain"/>
    <property type="match status" value="1"/>
</dbReference>
<feature type="domain" description="FAD dependent oxidoreductase" evidence="8">
    <location>
        <begin position="12"/>
        <end position="368"/>
    </location>
</feature>
<accession>A0A8J1TJT7</accession>
<evidence type="ECO:0000313" key="9">
    <source>
        <dbReference type="EMBL" id="CAH1801613.1"/>
    </source>
</evidence>
<dbReference type="Gene3D" id="3.50.50.60">
    <property type="entry name" value="FAD/NAD(P)-binding domain"/>
    <property type="match status" value="1"/>
</dbReference>
<keyword evidence="4" id="KW-0285">Flavoprotein</keyword>
<dbReference type="Pfam" id="PF01266">
    <property type="entry name" value="DAO"/>
    <property type="match status" value="1"/>
</dbReference>
<dbReference type="Proteomes" id="UP000749559">
    <property type="component" value="Unassembled WGS sequence"/>
</dbReference>
<dbReference type="InterPro" id="IPR006076">
    <property type="entry name" value="FAD-dep_OxRdtase"/>
</dbReference>
<dbReference type="PANTHER" id="PTHR10961">
    <property type="entry name" value="PEROXISOMAL SARCOSINE OXIDASE"/>
    <property type="match status" value="1"/>
</dbReference>
<dbReference type="PANTHER" id="PTHR10961:SF46">
    <property type="entry name" value="PEROXISOMAL SARCOSINE OXIDASE"/>
    <property type="match status" value="1"/>
</dbReference>
<comment type="similarity">
    <text evidence="2">Belongs to the MSOX/MTOX family.</text>
</comment>
<evidence type="ECO:0000256" key="7">
    <source>
        <dbReference type="ARBA" id="ARBA00052742"/>
    </source>
</evidence>
<dbReference type="GO" id="GO:0033514">
    <property type="term" value="P:L-lysine catabolic process to acetyl-CoA via L-pipecolate"/>
    <property type="evidence" value="ECO:0007669"/>
    <property type="project" value="TreeGrafter"/>
</dbReference>
<dbReference type="InterPro" id="IPR045170">
    <property type="entry name" value="MTOX"/>
</dbReference>
<evidence type="ECO:0000256" key="5">
    <source>
        <dbReference type="ARBA" id="ARBA00022827"/>
    </source>
</evidence>
<name>A0A8J1TJT7_OWEFU</name>
<keyword evidence="10" id="KW-1185">Reference proteome</keyword>
<dbReference type="EMBL" id="CAIIXF020000012">
    <property type="protein sequence ID" value="CAH1801613.1"/>
    <property type="molecule type" value="Genomic_DNA"/>
</dbReference>
<dbReference type="Gene3D" id="3.30.9.10">
    <property type="entry name" value="D-Amino Acid Oxidase, subunit A, domain 2"/>
    <property type="match status" value="1"/>
</dbReference>
<protein>
    <recommendedName>
        <fullName evidence="3">sarcosine oxidasee (formaldehyde-forming)</fullName>
        <ecNumber evidence="3">1.5.3.1</ecNumber>
    </recommendedName>
</protein>
<evidence type="ECO:0000313" key="10">
    <source>
        <dbReference type="Proteomes" id="UP000749559"/>
    </source>
</evidence>
<evidence type="ECO:0000256" key="2">
    <source>
        <dbReference type="ARBA" id="ARBA00010989"/>
    </source>
</evidence>
<dbReference type="OrthoDB" id="424974at2759"/>
<dbReference type="GO" id="GO:0050660">
    <property type="term" value="F:flavin adenine dinucleotide binding"/>
    <property type="evidence" value="ECO:0007669"/>
    <property type="project" value="InterPro"/>
</dbReference>
<dbReference type="FunFam" id="3.50.50.60:FF:000189">
    <property type="entry name" value="Monomeric sarcosine oxidase"/>
    <property type="match status" value="1"/>
</dbReference>
<dbReference type="InterPro" id="IPR036188">
    <property type="entry name" value="FAD/NAD-bd_sf"/>
</dbReference>
<evidence type="ECO:0000256" key="4">
    <source>
        <dbReference type="ARBA" id="ARBA00022630"/>
    </source>
</evidence>
<comment type="caution">
    <text evidence="9">The sequence shown here is derived from an EMBL/GenBank/DDBJ whole genome shotgun (WGS) entry which is preliminary data.</text>
</comment>
<dbReference type="GO" id="GO:0008115">
    <property type="term" value="F:sarcosine oxidase activity"/>
    <property type="evidence" value="ECO:0007669"/>
    <property type="project" value="UniProtKB-EC"/>
</dbReference>
<gene>
    <name evidence="9" type="ORF">OFUS_LOCUS25388</name>
</gene>
<keyword evidence="5" id="KW-0274">FAD</keyword>
<feature type="non-terminal residue" evidence="9">
    <location>
        <position position="371"/>
    </location>
</feature>
<dbReference type="AlphaFoldDB" id="A0A8J1TJT7"/>
<feature type="non-terminal residue" evidence="9">
    <location>
        <position position="1"/>
    </location>
</feature>
<keyword evidence="6" id="KW-0560">Oxidoreductase</keyword>
<evidence type="ECO:0000256" key="3">
    <source>
        <dbReference type="ARBA" id="ARBA00012769"/>
    </source>
</evidence>
<evidence type="ECO:0000256" key="6">
    <source>
        <dbReference type="ARBA" id="ARBA00023002"/>
    </source>
</evidence>
<evidence type="ECO:0000256" key="1">
    <source>
        <dbReference type="ARBA" id="ARBA00001974"/>
    </source>
</evidence>
<sequence length="371" mass="41274">KMSAVKQSSDFDVVVIGAGIQGSSTAYTLSKSGKNVLLLEQFPLPHTRGSSHGQSRIIRKTYEEDHFAEMMQEAYRLWAEIEKDSNTELYVKTGMLAFGPPTDSYLKGAERAFIKWGYPYTKFTNKEFAEAYPQINVPENYIAILDHDAGILRADKCLKAIQQLFVQNGGTLKDGVAVSGIRPGNTIHVSTSKGVYRCKQLVITAGPWTSKLLKPLGLHLPLQLYAVTVCYWKHKGQALYNTSMGFPSFKARGLENDYRSDMYGVPSEEYPNHMKVCLHSGTDIDDPEDRDLIQNGDDVAKTCDFVDKVFPGLENKPSIIERCMYTVTPDNSFVLDVHPRWNNIIIGAGFSGTGFKLGPVVGKILTDLTLK</sequence>
<comment type="catalytic activity">
    <reaction evidence="7">
        <text>sarcosine + O2 + H2O = formaldehyde + glycine + H2O2</text>
        <dbReference type="Rhea" id="RHEA:13313"/>
        <dbReference type="ChEBI" id="CHEBI:15377"/>
        <dbReference type="ChEBI" id="CHEBI:15379"/>
        <dbReference type="ChEBI" id="CHEBI:16240"/>
        <dbReference type="ChEBI" id="CHEBI:16842"/>
        <dbReference type="ChEBI" id="CHEBI:57305"/>
        <dbReference type="ChEBI" id="CHEBI:57433"/>
        <dbReference type="EC" id="1.5.3.1"/>
    </reaction>
</comment>
<proteinExistence type="inferred from homology"/>
<dbReference type="SUPFAM" id="SSF51905">
    <property type="entry name" value="FAD/NAD(P)-binding domain"/>
    <property type="match status" value="1"/>
</dbReference>
<comment type="cofactor">
    <cofactor evidence="1">
        <name>FAD</name>
        <dbReference type="ChEBI" id="CHEBI:57692"/>
    </cofactor>
</comment>
<dbReference type="GO" id="GO:0050031">
    <property type="term" value="F:L-pipecolate oxidase activity"/>
    <property type="evidence" value="ECO:0007669"/>
    <property type="project" value="TreeGrafter"/>
</dbReference>
<dbReference type="EC" id="1.5.3.1" evidence="3"/>
<evidence type="ECO:0000259" key="8">
    <source>
        <dbReference type="Pfam" id="PF01266"/>
    </source>
</evidence>
<dbReference type="GO" id="GO:0005777">
    <property type="term" value="C:peroxisome"/>
    <property type="evidence" value="ECO:0007669"/>
    <property type="project" value="TreeGrafter"/>
</dbReference>